<sequence>MRWANELKGILENYKFMLGQKVKLDKSTLFFSSNSSIRDRELISRALRAKYYPNTDFMQAKLGNYPLYTWRSIWETRKVLQDGMAWRVGSSENISIWQDVWVLRLENQRVQESASDYSVTKVADLIGLNLRQWKEEVITRLFSNKEAEAILDIPLAKDP</sequence>
<accession>A0ABR0R469</accession>
<name>A0ABR0R469_GOSAR</name>
<organism evidence="1 2">
    <name type="scientific">Gossypium arboreum</name>
    <name type="common">Tree cotton</name>
    <name type="synonym">Gossypium nanking</name>
    <dbReference type="NCBI Taxonomy" id="29729"/>
    <lineage>
        <taxon>Eukaryota</taxon>
        <taxon>Viridiplantae</taxon>
        <taxon>Streptophyta</taxon>
        <taxon>Embryophyta</taxon>
        <taxon>Tracheophyta</taxon>
        <taxon>Spermatophyta</taxon>
        <taxon>Magnoliopsida</taxon>
        <taxon>eudicotyledons</taxon>
        <taxon>Gunneridae</taxon>
        <taxon>Pentapetalae</taxon>
        <taxon>rosids</taxon>
        <taxon>malvids</taxon>
        <taxon>Malvales</taxon>
        <taxon>Malvaceae</taxon>
        <taxon>Malvoideae</taxon>
        <taxon>Gossypium</taxon>
    </lineage>
</organism>
<dbReference type="EMBL" id="JARKNE010000001">
    <property type="protein sequence ID" value="KAK5845959.1"/>
    <property type="molecule type" value="Genomic_DNA"/>
</dbReference>
<gene>
    <name evidence="1" type="ORF">PVK06_002213</name>
</gene>
<evidence type="ECO:0008006" key="3">
    <source>
        <dbReference type="Google" id="ProtNLM"/>
    </source>
</evidence>
<evidence type="ECO:0000313" key="1">
    <source>
        <dbReference type="EMBL" id="KAK5845959.1"/>
    </source>
</evidence>
<reference evidence="1 2" key="1">
    <citation type="submission" date="2023-03" db="EMBL/GenBank/DDBJ databases">
        <title>WGS of Gossypium arboreum.</title>
        <authorList>
            <person name="Yu D."/>
        </authorList>
    </citation>
    <scope>NUCLEOTIDE SEQUENCE [LARGE SCALE GENOMIC DNA]</scope>
    <source>
        <tissue evidence="1">Leaf</tissue>
    </source>
</reference>
<evidence type="ECO:0000313" key="2">
    <source>
        <dbReference type="Proteomes" id="UP001358586"/>
    </source>
</evidence>
<proteinExistence type="predicted"/>
<keyword evidence="2" id="KW-1185">Reference proteome</keyword>
<comment type="caution">
    <text evidence="1">The sequence shown here is derived from an EMBL/GenBank/DDBJ whole genome shotgun (WGS) entry which is preliminary data.</text>
</comment>
<protein>
    <recommendedName>
        <fullName evidence="3">Reverse transcriptase</fullName>
    </recommendedName>
</protein>
<dbReference type="Proteomes" id="UP001358586">
    <property type="component" value="Chromosome 1"/>
</dbReference>